<name>A0A8J3N9M4_9CHLR</name>
<sequence>MSLHNLIHIGVASLAWSQGNFSLSIDWKQEIPPARQIDITVFLVELFKFNQPGNELLREYTRISMISDHLYGFDIIEIKPTINVQIYSSDEEADLQSINPHHVKLRPQSSG</sequence>
<protein>
    <submittedName>
        <fullName evidence="1">Uncharacterized protein</fullName>
    </submittedName>
</protein>
<dbReference type="Proteomes" id="UP000597444">
    <property type="component" value="Unassembled WGS sequence"/>
</dbReference>
<gene>
    <name evidence="1" type="ORF">KSF_107980</name>
</gene>
<comment type="caution">
    <text evidence="1">The sequence shown here is derived from an EMBL/GenBank/DDBJ whole genome shotgun (WGS) entry which is preliminary data.</text>
</comment>
<accession>A0A8J3N9M4</accession>
<proteinExistence type="predicted"/>
<organism evidence="1 2">
    <name type="scientific">Reticulibacter mediterranei</name>
    <dbReference type="NCBI Taxonomy" id="2778369"/>
    <lineage>
        <taxon>Bacteria</taxon>
        <taxon>Bacillati</taxon>
        <taxon>Chloroflexota</taxon>
        <taxon>Ktedonobacteria</taxon>
        <taxon>Ktedonobacterales</taxon>
        <taxon>Reticulibacteraceae</taxon>
        <taxon>Reticulibacter</taxon>
    </lineage>
</organism>
<evidence type="ECO:0000313" key="2">
    <source>
        <dbReference type="Proteomes" id="UP000597444"/>
    </source>
</evidence>
<dbReference type="EMBL" id="BNJK01000003">
    <property type="protein sequence ID" value="GHP00751.1"/>
    <property type="molecule type" value="Genomic_DNA"/>
</dbReference>
<keyword evidence="2" id="KW-1185">Reference proteome</keyword>
<dbReference type="RefSeq" id="WP_220211337.1">
    <property type="nucleotide sequence ID" value="NZ_BNJK01000003.1"/>
</dbReference>
<dbReference type="AlphaFoldDB" id="A0A8J3N9M4"/>
<reference evidence="1" key="1">
    <citation type="submission" date="2020-10" db="EMBL/GenBank/DDBJ databases">
        <title>Taxonomic study of unclassified bacteria belonging to the class Ktedonobacteria.</title>
        <authorList>
            <person name="Yabe S."/>
            <person name="Wang C.M."/>
            <person name="Zheng Y."/>
            <person name="Sakai Y."/>
            <person name="Cavaletti L."/>
            <person name="Monciardini P."/>
            <person name="Donadio S."/>
        </authorList>
    </citation>
    <scope>NUCLEOTIDE SEQUENCE</scope>
    <source>
        <strain evidence="1">ID150040</strain>
    </source>
</reference>
<evidence type="ECO:0000313" key="1">
    <source>
        <dbReference type="EMBL" id="GHP00751.1"/>
    </source>
</evidence>